<evidence type="ECO:0000256" key="4">
    <source>
        <dbReference type="ARBA" id="ARBA00022795"/>
    </source>
</evidence>
<dbReference type="CDD" id="cd16098">
    <property type="entry name" value="FliS"/>
    <property type="match status" value="1"/>
</dbReference>
<evidence type="ECO:0000256" key="5">
    <source>
        <dbReference type="ARBA" id="ARBA00023186"/>
    </source>
</evidence>
<evidence type="ECO:0000313" key="7">
    <source>
        <dbReference type="EMBL" id="GAA0758900.1"/>
    </source>
</evidence>
<dbReference type="PIRSF" id="PIRSF039090">
    <property type="entry name" value="Flis"/>
    <property type="match status" value="1"/>
</dbReference>
<dbReference type="PANTHER" id="PTHR34773:SF1">
    <property type="entry name" value="FLAGELLAR SECRETION CHAPERONE FLIS"/>
    <property type="match status" value="1"/>
</dbReference>
<comment type="subcellular location">
    <subcellularLocation>
        <location evidence="1 6">Cytoplasm</location>
        <location evidence="1 6">Cytosol</location>
    </subcellularLocation>
</comment>
<proteinExistence type="inferred from homology"/>
<organism evidence="7 8">
    <name type="scientific">Ideonella azotifigens</name>
    <dbReference type="NCBI Taxonomy" id="513160"/>
    <lineage>
        <taxon>Bacteria</taxon>
        <taxon>Pseudomonadati</taxon>
        <taxon>Pseudomonadota</taxon>
        <taxon>Betaproteobacteria</taxon>
        <taxon>Burkholderiales</taxon>
        <taxon>Sphaerotilaceae</taxon>
        <taxon>Ideonella</taxon>
    </lineage>
</organism>
<sequence length="128" mass="13817">MYQDAYQSYQTVNLGAQTAQASPVELVLILTDGLLEELARARAHIAAKRFEQKARSLDKCIGILNGLSSALDTDGAGEVVGNLQALYEFCADRLCRAGITLDPAMVDDVSGVVQTLRQGWQDVQAHHG</sequence>
<accession>A0ABN1K937</accession>
<evidence type="ECO:0000256" key="1">
    <source>
        <dbReference type="ARBA" id="ARBA00004514"/>
    </source>
</evidence>
<dbReference type="Gene3D" id="1.20.120.340">
    <property type="entry name" value="Flagellar protein FliS"/>
    <property type="match status" value="1"/>
</dbReference>
<keyword evidence="7" id="KW-0966">Cell projection</keyword>
<name>A0ABN1K937_9BURK</name>
<keyword evidence="3 6" id="KW-0963">Cytoplasm</keyword>
<comment type="similarity">
    <text evidence="2 6">Belongs to the FliS family.</text>
</comment>
<keyword evidence="5" id="KW-0143">Chaperone</keyword>
<evidence type="ECO:0000313" key="8">
    <source>
        <dbReference type="Proteomes" id="UP001500279"/>
    </source>
</evidence>
<keyword evidence="4 6" id="KW-1005">Bacterial flagellum biogenesis</keyword>
<dbReference type="RefSeq" id="WP_141290627.1">
    <property type="nucleotide sequence ID" value="NZ_BAAAEW010000026.1"/>
</dbReference>
<comment type="caution">
    <text evidence="7">The sequence shown here is derived from an EMBL/GenBank/DDBJ whole genome shotgun (WGS) entry which is preliminary data.</text>
</comment>
<reference evidence="7 8" key="1">
    <citation type="journal article" date="2019" name="Int. J. Syst. Evol. Microbiol.">
        <title>The Global Catalogue of Microorganisms (GCM) 10K type strain sequencing project: providing services to taxonomists for standard genome sequencing and annotation.</title>
        <authorList>
            <consortium name="The Broad Institute Genomics Platform"/>
            <consortium name="The Broad Institute Genome Sequencing Center for Infectious Disease"/>
            <person name="Wu L."/>
            <person name="Ma J."/>
        </authorList>
    </citation>
    <scope>NUCLEOTIDE SEQUENCE [LARGE SCALE GENOMIC DNA]</scope>
    <source>
        <strain evidence="7 8">JCM 15503</strain>
    </source>
</reference>
<dbReference type="InterPro" id="IPR003713">
    <property type="entry name" value="FliS"/>
</dbReference>
<protein>
    <recommendedName>
        <fullName evidence="6">Flagellar secretion chaperone FliS</fullName>
    </recommendedName>
</protein>
<keyword evidence="8" id="KW-1185">Reference proteome</keyword>
<dbReference type="Proteomes" id="UP001500279">
    <property type="component" value="Unassembled WGS sequence"/>
</dbReference>
<keyword evidence="7" id="KW-0969">Cilium</keyword>
<evidence type="ECO:0000256" key="3">
    <source>
        <dbReference type="ARBA" id="ARBA00022490"/>
    </source>
</evidence>
<keyword evidence="7" id="KW-0282">Flagellum</keyword>
<dbReference type="InterPro" id="IPR036584">
    <property type="entry name" value="FliS_sf"/>
</dbReference>
<evidence type="ECO:0000256" key="2">
    <source>
        <dbReference type="ARBA" id="ARBA00008787"/>
    </source>
</evidence>
<dbReference type="SUPFAM" id="SSF101116">
    <property type="entry name" value="Flagellar export chaperone FliS"/>
    <property type="match status" value="1"/>
</dbReference>
<evidence type="ECO:0000256" key="6">
    <source>
        <dbReference type="PIRNR" id="PIRNR039090"/>
    </source>
</evidence>
<gene>
    <name evidence="7" type="primary">fliS_2</name>
    <name evidence="7" type="ORF">GCM10009107_39820</name>
</gene>
<dbReference type="Pfam" id="PF02561">
    <property type="entry name" value="FliS"/>
    <property type="match status" value="1"/>
</dbReference>
<dbReference type="EMBL" id="BAAAEW010000026">
    <property type="protein sequence ID" value="GAA0758900.1"/>
    <property type="molecule type" value="Genomic_DNA"/>
</dbReference>
<dbReference type="PANTHER" id="PTHR34773">
    <property type="entry name" value="FLAGELLAR SECRETION CHAPERONE FLIS"/>
    <property type="match status" value="1"/>
</dbReference>
<dbReference type="NCBIfam" id="TIGR00208">
    <property type="entry name" value="fliS"/>
    <property type="match status" value="1"/>
</dbReference>